<evidence type="ECO:0000256" key="1">
    <source>
        <dbReference type="ARBA" id="ARBA00004141"/>
    </source>
</evidence>
<dbReference type="GO" id="GO:0005254">
    <property type="term" value="F:chloride channel activity"/>
    <property type="evidence" value="ECO:0007669"/>
    <property type="project" value="TreeGrafter"/>
</dbReference>
<dbReference type="OrthoDB" id="296386at2759"/>
<dbReference type="PANTHER" id="PTHR12308">
    <property type="entry name" value="ANOCTAMIN"/>
    <property type="match status" value="1"/>
</dbReference>
<keyword evidence="4 6" id="KW-0472">Membrane</keyword>
<feature type="transmembrane region" description="Helical" evidence="6">
    <location>
        <begin position="864"/>
        <end position="889"/>
    </location>
</feature>
<feature type="transmembrane region" description="Helical" evidence="6">
    <location>
        <begin position="634"/>
        <end position="660"/>
    </location>
</feature>
<feature type="transmembrane region" description="Helical" evidence="6">
    <location>
        <begin position="681"/>
        <end position="698"/>
    </location>
</feature>
<dbReference type="Pfam" id="PF04547">
    <property type="entry name" value="Anoctamin"/>
    <property type="match status" value="1"/>
</dbReference>
<feature type="transmembrane region" description="Helical" evidence="6">
    <location>
        <begin position="602"/>
        <end position="622"/>
    </location>
</feature>
<reference evidence="9" key="1">
    <citation type="submission" date="2015-09" db="EMBL/GenBank/DDBJ databases">
        <authorList>
            <consortium name="Pathogen Informatics"/>
        </authorList>
    </citation>
    <scope>NUCLEOTIDE SEQUENCE [LARGE SCALE GENOMIC DNA]</scope>
    <source>
        <strain evidence="9">Lake Konstanz</strain>
    </source>
</reference>
<evidence type="ECO:0000256" key="3">
    <source>
        <dbReference type="ARBA" id="ARBA00022989"/>
    </source>
</evidence>
<dbReference type="GO" id="GO:0016020">
    <property type="term" value="C:membrane"/>
    <property type="evidence" value="ECO:0007669"/>
    <property type="project" value="UniProtKB-SubCell"/>
</dbReference>
<proteinExistence type="predicted"/>
<feature type="transmembrane region" description="Helical" evidence="6">
    <location>
        <begin position="477"/>
        <end position="496"/>
    </location>
</feature>
<keyword evidence="3 6" id="KW-1133">Transmembrane helix</keyword>
<evidence type="ECO:0000256" key="4">
    <source>
        <dbReference type="ARBA" id="ARBA00023136"/>
    </source>
</evidence>
<dbReference type="AlphaFoldDB" id="A0A0S4JC59"/>
<evidence type="ECO:0000256" key="6">
    <source>
        <dbReference type="SAM" id="Phobius"/>
    </source>
</evidence>
<feature type="transmembrane region" description="Helical" evidence="6">
    <location>
        <begin position="909"/>
        <end position="930"/>
    </location>
</feature>
<gene>
    <name evidence="8" type="ORF">BSAL_93335</name>
</gene>
<dbReference type="PANTHER" id="PTHR12308:SF73">
    <property type="entry name" value="ANOCTAMIN"/>
    <property type="match status" value="1"/>
</dbReference>
<feature type="transmembrane region" description="Helical" evidence="6">
    <location>
        <begin position="508"/>
        <end position="526"/>
    </location>
</feature>
<dbReference type="InterPro" id="IPR007632">
    <property type="entry name" value="Anoctamin"/>
</dbReference>
<name>A0A0S4JC59_BODSA</name>
<feature type="domain" description="Anoctamin transmembrane" evidence="7">
    <location>
        <begin position="456"/>
        <end position="937"/>
    </location>
</feature>
<feature type="region of interest" description="Disordered" evidence="5">
    <location>
        <begin position="1"/>
        <end position="71"/>
    </location>
</feature>
<evidence type="ECO:0000313" key="9">
    <source>
        <dbReference type="Proteomes" id="UP000051952"/>
    </source>
</evidence>
<organism evidence="8 9">
    <name type="scientific">Bodo saltans</name>
    <name type="common">Flagellated protozoan</name>
    <dbReference type="NCBI Taxonomy" id="75058"/>
    <lineage>
        <taxon>Eukaryota</taxon>
        <taxon>Discoba</taxon>
        <taxon>Euglenozoa</taxon>
        <taxon>Kinetoplastea</taxon>
        <taxon>Metakinetoplastina</taxon>
        <taxon>Eubodonida</taxon>
        <taxon>Bodonidae</taxon>
        <taxon>Bodo</taxon>
    </lineage>
</organism>
<sequence>MSYNYQPNYSAYGAPQQPTYGAPSPAFYAPQQAQGGYSAPPPYVPPAVYAPNYQPPQYQPAPPPPVQMSHPNSSVPVQVDHFQAAQQPVFQSRGPALTSPLPPQASLGLCGSTAPLLATTTHHPLSFVGEAMQRAFNVPEKSLVFCLTMDNPFHLTEGDHRVVRESSLDGAWETLQDSSRRKLPFPFLGDDEFLMKPPPKAAEDLTTGTPFSAFAPHLEQIQQGMSSLSQSFMALSPTTRGNGTAPNKFQKVIEIILRLYNRGVDLYPNNMIAPVLDCVTAEQTNQNYFHKYTLVEDALLLSPDQDEMYIRLYVRREVMLGFAEAQGVLLPTNPYSFSGGAPISYSKAMDAKLKHSVQMFMAAFPDDCKPDVDDVQDGFVIDVPDKMRLVTRMMRESWQFGGCGLQIDEMKRGNVLIRHFFPLHNIHYQKAYHLDEWSKLTAMFSLDPLKQDDNSIRKYFGEEVALYFGWLVTYTRFLRYIAAAGLVFGIIAAVAGASDVVNDDVAPISNAIFSVFCVVWGITWNFRSIRFENLFATRFGQEAQITQELVRDEFQKDSEKIVTVEELFRLKFDVPLTLKVRADGTLVDLQYSNTKRLLWRYLVAYPVIVVLTSGMIALQLLITNWRLSDCATSTSTLCSISSVAVSVIFGFGFDYLVPILNGLENNRTDTEEAFQTISKSFFFYFFSNFFAIFSIALYPSNTSFVCFNNNEYRIFNGTWYPTLPADAPAIGSTDGPDRLDEIMYQMLFTTVVKPFVQNILELLMPFMKAKWRVYQDTQKSKGVYHKPRPLQEEANALWKESQLEPYESTSGDYLEITLQFGFMTMFAAAFPLATVAALLYNILEIRLDALKLVEFSQRPVARPAVGIGAWRGIQFFISAMSVVSNGYMVAVLSNFSNKTQLGSDSAAKYKIFVLAQYIVMMLFYVVYTTYSGPSPKSEKYRVKHALVSNQASREKLLEEMSALQRDKSGSGGSAVMLLLQEDQEMAGLISNVLNSPTVSTPPPAPGGGAQAAVMERCDSPHDEDIL</sequence>
<evidence type="ECO:0000256" key="5">
    <source>
        <dbReference type="SAM" id="MobiDB-lite"/>
    </source>
</evidence>
<dbReference type="VEuPathDB" id="TriTrypDB:BSAL_93335"/>
<evidence type="ECO:0000313" key="8">
    <source>
        <dbReference type="EMBL" id="CUG86477.1"/>
    </source>
</evidence>
<keyword evidence="9" id="KW-1185">Reference proteome</keyword>
<evidence type="ECO:0000259" key="7">
    <source>
        <dbReference type="Pfam" id="PF04547"/>
    </source>
</evidence>
<feature type="compositionally biased region" description="Pro residues" evidence="5">
    <location>
        <begin position="53"/>
        <end position="66"/>
    </location>
</feature>
<dbReference type="EMBL" id="CYKH01001313">
    <property type="protein sequence ID" value="CUG86477.1"/>
    <property type="molecule type" value="Genomic_DNA"/>
</dbReference>
<evidence type="ECO:0000256" key="2">
    <source>
        <dbReference type="ARBA" id="ARBA00022692"/>
    </source>
</evidence>
<dbReference type="InterPro" id="IPR049452">
    <property type="entry name" value="Anoctamin_TM"/>
</dbReference>
<comment type="subcellular location">
    <subcellularLocation>
        <location evidence="1">Membrane</location>
        <topology evidence="1">Multi-pass membrane protein</topology>
    </subcellularLocation>
</comment>
<feature type="transmembrane region" description="Helical" evidence="6">
    <location>
        <begin position="820"/>
        <end position="843"/>
    </location>
</feature>
<accession>A0A0S4JC59</accession>
<protein>
    <recommendedName>
        <fullName evidence="7">Anoctamin transmembrane domain-containing protein</fullName>
    </recommendedName>
</protein>
<keyword evidence="2 6" id="KW-0812">Transmembrane</keyword>
<dbReference type="Proteomes" id="UP000051952">
    <property type="component" value="Unassembled WGS sequence"/>
</dbReference>